<protein>
    <recommendedName>
        <fullName evidence="4">Lipocalin-like domain-containing protein</fullName>
    </recommendedName>
</protein>
<evidence type="ECO:0000313" key="3">
    <source>
        <dbReference type="Proteomes" id="UP000190961"/>
    </source>
</evidence>
<feature type="chain" id="PRO_5012075192" description="Lipocalin-like domain-containing protein" evidence="1">
    <location>
        <begin position="22"/>
        <end position="142"/>
    </location>
</feature>
<evidence type="ECO:0000256" key="1">
    <source>
        <dbReference type="SAM" id="SignalP"/>
    </source>
</evidence>
<dbReference type="EMBL" id="FUZU01000002">
    <property type="protein sequence ID" value="SKC78770.1"/>
    <property type="molecule type" value="Genomic_DNA"/>
</dbReference>
<evidence type="ECO:0008006" key="4">
    <source>
        <dbReference type="Google" id="ProtNLM"/>
    </source>
</evidence>
<dbReference type="Proteomes" id="UP000190961">
    <property type="component" value="Unassembled WGS sequence"/>
</dbReference>
<feature type="signal peptide" evidence="1">
    <location>
        <begin position="1"/>
        <end position="21"/>
    </location>
</feature>
<name>A0A1T5LS73_9BACT</name>
<keyword evidence="3" id="KW-1185">Reference proteome</keyword>
<gene>
    <name evidence="2" type="ORF">SAMN05660236_3810</name>
</gene>
<organism evidence="2 3">
    <name type="scientific">Ohtaekwangia koreensis</name>
    <dbReference type="NCBI Taxonomy" id="688867"/>
    <lineage>
        <taxon>Bacteria</taxon>
        <taxon>Pseudomonadati</taxon>
        <taxon>Bacteroidota</taxon>
        <taxon>Cytophagia</taxon>
        <taxon>Cytophagales</taxon>
        <taxon>Fulvivirgaceae</taxon>
        <taxon>Ohtaekwangia</taxon>
    </lineage>
</organism>
<dbReference type="STRING" id="688867.SAMN05660236_3810"/>
<proteinExistence type="predicted"/>
<accession>A0A1T5LS73</accession>
<reference evidence="2 3" key="1">
    <citation type="submission" date="2017-02" db="EMBL/GenBank/DDBJ databases">
        <authorList>
            <person name="Peterson S.W."/>
        </authorList>
    </citation>
    <scope>NUCLEOTIDE SEQUENCE [LARGE SCALE GENOMIC DNA]</scope>
    <source>
        <strain evidence="2 3">DSM 25262</strain>
    </source>
</reference>
<sequence length="142" mass="16393">MNVKYLLLALTLICFSCSDTATVSEDKFVGLWELKGRSMFEGIQVRIDKQGEKLSGRIFKLNDNKFIKMFADTNDVWVSEIRRSSNYQFRLVEKKIARDLFSLYGLSTSQEFKVQFIDDNTIGLATESADPLKSQIVYKRIQ</sequence>
<evidence type="ECO:0000313" key="2">
    <source>
        <dbReference type="EMBL" id="SKC78770.1"/>
    </source>
</evidence>
<keyword evidence="1" id="KW-0732">Signal</keyword>
<dbReference type="AlphaFoldDB" id="A0A1T5LS73"/>